<name>A0AAN8F7F2_TRICO</name>
<evidence type="ECO:0000313" key="2">
    <source>
        <dbReference type="Proteomes" id="UP001331761"/>
    </source>
</evidence>
<evidence type="ECO:0000313" key="1">
    <source>
        <dbReference type="EMBL" id="KAK5974441.1"/>
    </source>
</evidence>
<protein>
    <submittedName>
        <fullName evidence="1">Uncharacterized protein</fullName>
    </submittedName>
</protein>
<sequence>MYWNSLHIKCAMKESNQMWSIRFHDKMYKSGQGGSKTIALLLTLDGDDQVLEIRRLMTRTIQLYVCLLETKLPCLAFPECRVDLLVPQDEFLSPPLNLAMSQDSLLQRNSSLNLPPKPDHFMRHSLCLSMSHSSNSIDPPSSSLDLAISRSPLELPPLLCANRQMMGSNVFDFLLDDANRDHMSSSD</sequence>
<reference evidence="1 2" key="1">
    <citation type="submission" date="2019-10" db="EMBL/GenBank/DDBJ databases">
        <title>Assembly and Annotation for the nematode Trichostrongylus colubriformis.</title>
        <authorList>
            <person name="Martin J."/>
        </authorList>
    </citation>
    <scope>NUCLEOTIDE SEQUENCE [LARGE SCALE GENOMIC DNA]</scope>
    <source>
        <strain evidence="1">G859</strain>
        <tissue evidence="1">Whole worm</tissue>
    </source>
</reference>
<gene>
    <name evidence="1" type="ORF">GCK32_003363</name>
</gene>
<keyword evidence="2" id="KW-1185">Reference proteome</keyword>
<organism evidence="1 2">
    <name type="scientific">Trichostrongylus colubriformis</name>
    <name type="common">Black scour worm</name>
    <dbReference type="NCBI Taxonomy" id="6319"/>
    <lineage>
        <taxon>Eukaryota</taxon>
        <taxon>Metazoa</taxon>
        <taxon>Ecdysozoa</taxon>
        <taxon>Nematoda</taxon>
        <taxon>Chromadorea</taxon>
        <taxon>Rhabditida</taxon>
        <taxon>Rhabditina</taxon>
        <taxon>Rhabditomorpha</taxon>
        <taxon>Strongyloidea</taxon>
        <taxon>Trichostrongylidae</taxon>
        <taxon>Trichostrongylus</taxon>
    </lineage>
</organism>
<proteinExistence type="predicted"/>
<comment type="caution">
    <text evidence="1">The sequence shown here is derived from an EMBL/GenBank/DDBJ whole genome shotgun (WGS) entry which is preliminary data.</text>
</comment>
<dbReference type="Proteomes" id="UP001331761">
    <property type="component" value="Unassembled WGS sequence"/>
</dbReference>
<dbReference type="EMBL" id="WIXE01014227">
    <property type="protein sequence ID" value="KAK5974441.1"/>
    <property type="molecule type" value="Genomic_DNA"/>
</dbReference>
<accession>A0AAN8F7F2</accession>
<dbReference type="AlphaFoldDB" id="A0AAN8F7F2"/>